<feature type="transmembrane region" description="Helical" evidence="8">
    <location>
        <begin position="283"/>
        <end position="302"/>
    </location>
</feature>
<evidence type="ECO:0000256" key="5">
    <source>
        <dbReference type="ARBA" id="ARBA00022692"/>
    </source>
</evidence>
<gene>
    <name evidence="9" type="ORF">SC09_contig4orf00420</name>
</gene>
<evidence type="ECO:0000256" key="4">
    <source>
        <dbReference type="ARBA" id="ARBA00022475"/>
    </source>
</evidence>
<evidence type="ECO:0000256" key="2">
    <source>
        <dbReference type="ARBA" id="ARBA00007935"/>
    </source>
</evidence>
<dbReference type="Gene3D" id="1.10.3470.10">
    <property type="entry name" value="ABC transporter involved in vitamin B12 uptake, BtuC"/>
    <property type="match status" value="1"/>
</dbReference>
<evidence type="ECO:0000256" key="6">
    <source>
        <dbReference type="ARBA" id="ARBA00022989"/>
    </source>
</evidence>
<name>A0A0D1KR38_BACIU</name>
<dbReference type="PATRIC" id="fig|1423.173.peg.4125"/>
<feature type="transmembrane region" description="Helical" evidence="8">
    <location>
        <begin position="245"/>
        <end position="271"/>
    </location>
</feature>
<feature type="transmembrane region" description="Helical" evidence="8">
    <location>
        <begin position="155"/>
        <end position="175"/>
    </location>
</feature>
<organism evidence="9 10">
    <name type="scientific">Bacillus subtilis</name>
    <dbReference type="NCBI Taxonomy" id="1423"/>
    <lineage>
        <taxon>Bacteria</taxon>
        <taxon>Bacillati</taxon>
        <taxon>Bacillota</taxon>
        <taxon>Bacilli</taxon>
        <taxon>Bacillales</taxon>
        <taxon>Bacillaceae</taxon>
        <taxon>Bacillus</taxon>
    </lineage>
</organism>
<protein>
    <submittedName>
        <fullName evidence="9">Ferrichrome ABC transporter permease</fullName>
    </submittedName>
</protein>
<keyword evidence="6 8" id="KW-1133">Transmembrane helix</keyword>
<reference evidence="9 10" key="1">
    <citation type="submission" date="2014-12" db="EMBL/GenBank/DDBJ databases">
        <title>Comparative genome analysis of Bacillus coagulans HM-08, Clostridium butyricum HM-68, Bacillus subtilis HM-66 and Bacillus licheniformis BL-09.</title>
        <authorList>
            <person name="Zhang H."/>
        </authorList>
    </citation>
    <scope>NUCLEOTIDE SEQUENCE [LARGE SCALE GENOMIC DNA]</scope>
    <source>
        <strain evidence="9 10">HM-66</strain>
    </source>
</reference>
<feature type="transmembrane region" description="Helical" evidence="8">
    <location>
        <begin position="314"/>
        <end position="333"/>
    </location>
</feature>
<dbReference type="PANTHER" id="PTHR30472">
    <property type="entry name" value="FERRIC ENTEROBACTIN TRANSPORT SYSTEM PERMEASE PROTEIN"/>
    <property type="match status" value="1"/>
</dbReference>
<feature type="transmembrane region" description="Helical" evidence="8">
    <location>
        <begin position="63"/>
        <end position="80"/>
    </location>
</feature>
<dbReference type="EMBL" id="JXBC01000013">
    <property type="protein sequence ID" value="KIU05586.1"/>
    <property type="molecule type" value="Genomic_DNA"/>
</dbReference>
<comment type="subcellular location">
    <subcellularLocation>
        <location evidence="1">Cell membrane</location>
        <topology evidence="1">Multi-pass membrane protein</topology>
    </subcellularLocation>
</comment>
<comment type="similarity">
    <text evidence="2">Belongs to the binding-protein-dependent transport system permease family. FecCD subfamily.</text>
</comment>
<feature type="transmembrane region" description="Helical" evidence="8">
    <location>
        <begin position="92"/>
        <end position="112"/>
    </location>
</feature>
<dbReference type="Proteomes" id="UP000032247">
    <property type="component" value="Unassembled WGS sequence"/>
</dbReference>
<dbReference type="InterPro" id="IPR037294">
    <property type="entry name" value="ABC_BtuC-like"/>
</dbReference>
<sequence>MKTKTNKPLVVMAVTLLLIVLVFFISLNLGVIKIAPLKTLQVFFGQGTARDELVLFEFRMPRIILSLLVGAGISVAGAILQSVSQNELAEPGILGINAGGSLAVVLFIYFFQGSASDLSFFGTFMLPFSALAGVILAAFLIYILAWKKGVTPIRLILVGIGVNAGFNALLLIFQLKMNPHDFMQAAVWISGSIWGANWNMIWAILPWIVILLLFTLYKARYLNIMQLGDQLATGLGTAVERERRILLLAAVTLSSSCVAAAGGIAFLGLIAPHVARRLTGPRHQTLIPVSAFIGSFLFLLADTLARNVLAPSEIPVGLVISVLGAPYFIYLLMKAN</sequence>
<keyword evidence="4" id="KW-1003">Cell membrane</keyword>
<dbReference type="SUPFAM" id="SSF81345">
    <property type="entry name" value="ABC transporter involved in vitamin B12 uptake, BtuC"/>
    <property type="match status" value="1"/>
</dbReference>
<feature type="transmembrane region" description="Helical" evidence="8">
    <location>
        <begin position="9"/>
        <end position="32"/>
    </location>
</feature>
<dbReference type="GO" id="GO:0005886">
    <property type="term" value="C:plasma membrane"/>
    <property type="evidence" value="ECO:0007669"/>
    <property type="project" value="UniProtKB-SubCell"/>
</dbReference>
<feature type="transmembrane region" description="Helical" evidence="8">
    <location>
        <begin position="118"/>
        <end position="143"/>
    </location>
</feature>
<dbReference type="STRING" id="483913.AN935_16750"/>
<keyword evidence="7 8" id="KW-0472">Membrane</keyword>
<accession>A0A0D1KR38</accession>
<dbReference type="InterPro" id="IPR000522">
    <property type="entry name" value="ABC_transptr_permease_BtuC"/>
</dbReference>
<dbReference type="PANTHER" id="PTHR30472:SF64">
    <property type="entry name" value="IRON(3+)-HYDROXAMATE IMPORT SYSTEM PERMEASE PROTEIN FHUG"/>
    <property type="match status" value="1"/>
</dbReference>
<keyword evidence="3" id="KW-0813">Transport</keyword>
<evidence type="ECO:0000313" key="10">
    <source>
        <dbReference type="Proteomes" id="UP000032247"/>
    </source>
</evidence>
<evidence type="ECO:0000256" key="8">
    <source>
        <dbReference type="SAM" id="Phobius"/>
    </source>
</evidence>
<keyword evidence="5 8" id="KW-0812">Transmembrane</keyword>
<dbReference type="AlphaFoldDB" id="A0A0D1KR38"/>
<dbReference type="FunFam" id="1.10.3470.10:FF:000001">
    <property type="entry name" value="Vitamin B12 ABC transporter permease BtuC"/>
    <property type="match status" value="1"/>
</dbReference>
<dbReference type="GO" id="GO:0022857">
    <property type="term" value="F:transmembrane transporter activity"/>
    <property type="evidence" value="ECO:0007669"/>
    <property type="project" value="InterPro"/>
</dbReference>
<evidence type="ECO:0000256" key="1">
    <source>
        <dbReference type="ARBA" id="ARBA00004651"/>
    </source>
</evidence>
<dbReference type="CDD" id="cd06550">
    <property type="entry name" value="TM_ABC_iron-siderophores_like"/>
    <property type="match status" value="1"/>
</dbReference>
<evidence type="ECO:0000256" key="7">
    <source>
        <dbReference type="ARBA" id="ARBA00023136"/>
    </source>
</evidence>
<proteinExistence type="inferred from homology"/>
<evidence type="ECO:0000256" key="3">
    <source>
        <dbReference type="ARBA" id="ARBA00022448"/>
    </source>
</evidence>
<feature type="transmembrane region" description="Helical" evidence="8">
    <location>
        <begin position="195"/>
        <end position="217"/>
    </location>
</feature>
<comment type="caution">
    <text evidence="9">The sequence shown here is derived from an EMBL/GenBank/DDBJ whole genome shotgun (WGS) entry which is preliminary data.</text>
</comment>
<evidence type="ECO:0000313" key="9">
    <source>
        <dbReference type="EMBL" id="KIU05586.1"/>
    </source>
</evidence>
<dbReference type="Pfam" id="PF01032">
    <property type="entry name" value="FecCD"/>
    <property type="match status" value="1"/>
</dbReference>
<dbReference type="GO" id="GO:0033214">
    <property type="term" value="P:siderophore-iron import into cell"/>
    <property type="evidence" value="ECO:0007669"/>
    <property type="project" value="TreeGrafter"/>
</dbReference>